<dbReference type="Gene3D" id="1.10.10.10">
    <property type="entry name" value="Winged helix-like DNA-binding domain superfamily/Winged helix DNA-binding domain"/>
    <property type="match status" value="2"/>
</dbReference>
<keyword evidence="3" id="KW-0804">Transcription</keyword>
<dbReference type="Pfam" id="PF13404">
    <property type="entry name" value="HTH_AsnC-type"/>
    <property type="match status" value="2"/>
</dbReference>
<dbReference type="SUPFAM" id="SSF54909">
    <property type="entry name" value="Dimeric alpha+beta barrel"/>
    <property type="match status" value="1"/>
</dbReference>
<reference evidence="5" key="1">
    <citation type="submission" date="2022-11" db="EMBL/GenBank/DDBJ databases">
        <authorList>
            <person name="Mo P."/>
        </authorList>
    </citation>
    <scope>NUCLEOTIDE SEQUENCE</scope>
    <source>
        <strain evidence="5">HUAS 11-8</strain>
    </source>
</reference>
<keyword evidence="2" id="KW-0238">DNA-binding</keyword>
<dbReference type="EMBL" id="CP113836">
    <property type="protein sequence ID" value="WAL63241.1"/>
    <property type="molecule type" value="Genomic_DNA"/>
</dbReference>
<keyword evidence="1" id="KW-0805">Transcription regulation</keyword>
<dbReference type="InterPro" id="IPR011008">
    <property type="entry name" value="Dimeric_a/b-barrel"/>
</dbReference>
<dbReference type="InterPro" id="IPR019887">
    <property type="entry name" value="Tscrpt_reg_AsnC/Lrp_C"/>
</dbReference>
<dbReference type="SMART" id="SM00344">
    <property type="entry name" value="HTH_ASNC"/>
    <property type="match status" value="2"/>
</dbReference>
<accession>A0ABY7AX20</accession>
<evidence type="ECO:0000313" key="5">
    <source>
        <dbReference type="EMBL" id="WAL63241.1"/>
    </source>
</evidence>
<dbReference type="Proteomes" id="UP001163203">
    <property type="component" value="Chromosome"/>
</dbReference>
<dbReference type="InterPro" id="IPR036390">
    <property type="entry name" value="WH_DNA-bd_sf"/>
</dbReference>
<dbReference type="RefSeq" id="WP_268441041.1">
    <property type="nucleotide sequence ID" value="NZ_CP113836.1"/>
</dbReference>
<dbReference type="InterPro" id="IPR036388">
    <property type="entry name" value="WH-like_DNA-bd_sf"/>
</dbReference>
<dbReference type="Gene3D" id="3.30.70.920">
    <property type="match status" value="1"/>
</dbReference>
<evidence type="ECO:0000256" key="1">
    <source>
        <dbReference type="ARBA" id="ARBA00023015"/>
    </source>
</evidence>
<dbReference type="PANTHER" id="PTHR30154:SF34">
    <property type="entry name" value="TRANSCRIPTIONAL REGULATOR AZLB"/>
    <property type="match status" value="1"/>
</dbReference>
<gene>
    <name evidence="5" type="ORF">ORV05_19645</name>
</gene>
<keyword evidence="6" id="KW-1185">Reference proteome</keyword>
<dbReference type="SUPFAM" id="SSF46785">
    <property type="entry name" value="Winged helix' DNA-binding domain"/>
    <property type="match status" value="2"/>
</dbReference>
<evidence type="ECO:0000259" key="4">
    <source>
        <dbReference type="PROSITE" id="PS50956"/>
    </source>
</evidence>
<evidence type="ECO:0000313" key="6">
    <source>
        <dbReference type="Proteomes" id="UP001163203"/>
    </source>
</evidence>
<dbReference type="InterPro" id="IPR000485">
    <property type="entry name" value="AsnC-type_HTH_dom"/>
</dbReference>
<dbReference type="PANTHER" id="PTHR30154">
    <property type="entry name" value="LEUCINE-RESPONSIVE REGULATORY PROTEIN"/>
    <property type="match status" value="1"/>
</dbReference>
<dbReference type="Pfam" id="PF01037">
    <property type="entry name" value="AsnC_trans_reg"/>
    <property type="match status" value="1"/>
</dbReference>
<proteinExistence type="predicted"/>
<dbReference type="PRINTS" id="PR00033">
    <property type="entry name" value="HTHASNC"/>
</dbReference>
<evidence type="ECO:0000256" key="3">
    <source>
        <dbReference type="ARBA" id="ARBA00023163"/>
    </source>
</evidence>
<name>A0ABY7AX20_9PSEU</name>
<evidence type="ECO:0000256" key="2">
    <source>
        <dbReference type="ARBA" id="ARBA00023125"/>
    </source>
</evidence>
<feature type="domain" description="HTH asnC-type" evidence="4">
    <location>
        <begin position="15"/>
        <end position="95"/>
    </location>
</feature>
<dbReference type="PROSITE" id="PS50956">
    <property type="entry name" value="HTH_ASNC_2"/>
    <property type="match status" value="1"/>
</dbReference>
<protein>
    <submittedName>
        <fullName evidence="5">AsnC family transcriptional regulator</fullName>
    </submittedName>
</protein>
<sequence length="328" mass="35286">MNLLGERIIVKDLVMDEVDLRLIAALQCDGRASTERIARVLGLNARVVRRRLRALLGDGVVRVVAAPPPERVPAAMSLRVKVLRGRLDAVAAGLAAREDIPFVDVSAAGDEILAVLVGGAQPGDHLVFRRLPATTAVTSVEASTILHVFAAATDWRLDVLTEAERRVLEPGSRFVDRELDKIDNAVLAALGEDARLPASTIAARVGEPESTVRRRLLTLRAERQFVTEAFVEPRRLGLSVDANLLVQVPPGRLDQAGRALARHPAVHGAFAVTGSYNLHVAVWMRDLEELYRFVTADLAGLGATAAETVLVGRAVKRPGKPGLLPAAR</sequence>
<organism evidence="5 6">
    <name type="scientific">Amycolatopsis cynarae</name>
    <dbReference type="NCBI Taxonomy" id="2995223"/>
    <lineage>
        <taxon>Bacteria</taxon>
        <taxon>Bacillati</taxon>
        <taxon>Actinomycetota</taxon>
        <taxon>Actinomycetes</taxon>
        <taxon>Pseudonocardiales</taxon>
        <taxon>Pseudonocardiaceae</taxon>
        <taxon>Amycolatopsis</taxon>
    </lineage>
</organism>
<dbReference type="InterPro" id="IPR019888">
    <property type="entry name" value="Tscrpt_reg_AsnC-like"/>
</dbReference>